<dbReference type="Proteomes" id="UP000298652">
    <property type="component" value="Chromosome 1"/>
</dbReference>
<sequence>MCCQPLLDLHLVLGSRLILYPLFNKFSKVCVWNSTGMFLWKSH</sequence>
<organism evidence="1 2">
    <name type="scientific">Setaria viridis</name>
    <name type="common">Green bristlegrass</name>
    <name type="synonym">Setaria italica subsp. viridis</name>
    <dbReference type="NCBI Taxonomy" id="4556"/>
    <lineage>
        <taxon>Eukaryota</taxon>
        <taxon>Viridiplantae</taxon>
        <taxon>Streptophyta</taxon>
        <taxon>Embryophyta</taxon>
        <taxon>Tracheophyta</taxon>
        <taxon>Spermatophyta</taxon>
        <taxon>Magnoliopsida</taxon>
        <taxon>Liliopsida</taxon>
        <taxon>Poales</taxon>
        <taxon>Poaceae</taxon>
        <taxon>PACMAD clade</taxon>
        <taxon>Panicoideae</taxon>
        <taxon>Panicodae</taxon>
        <taxon>Paniceae</taxon>
        <taxon>Cenchrinae</taxon>
        <taxon>Setaria</taxon>
    </lineage>
</organism>
<name>A0A4V6DCQ9_SETVI</name>
<gene>
    <name evidence="1" type="ORF">SEVIR_1G134750v2</name>
</gene>
<evidence type="ECO:0000313" key="2">
    <source>
        <dbReference type="Proteomes" id="UP000298652"/>
    </source>
</evidence>
<proteinExistence type="predicted"/>
<dbReference type="Gramene" id="TKW38726">
    <property type="protein sequence ID" value="TKW38726"/>
    <property type="gene ID" value="SEVIR_1G134750v2"/>
</dbReference>
<reference evidence="1" key="1">
    <citation type="submission" date="2019-03" db="EMBL/GenBank/DDBJ databases">
        <title>WGS assembly of Setaria viridis.</title>
        <authorList>
            <person name="Huang P."/>
            <person name="Jenkins J."/>
            <person name="Grimwood J."/>
            <person name="Barry K."/>
            <person name="Healey A."/>
            <person name="Mamidi S."/>
            <person name="Sreedasyam A."/>
            <person name="Shu S."/>
            <person name="Feldman M."/>
            <person name="Wu J."/>
            <person name="Yu Y."/>
            <person name="Chen C."/>
            <person name="Johnson J."/>
            <person name="Rokhsar D."/>
            <person name="Baxter I."/>
            <person name="Schmutz J."/>
            <person name="Brutnell T."/>
            <person name="Kellogg E."/>
        </authorList>
    </citation>
    <scope>NUCLEOTIDE SEQUENCE [LARGE SCALE GENOMIC DNA]</scope>
</reference>
<dbReference type="EMBL" id="CM016552">
    <property type="protein sequence ID" value="TKW38726.1"/>
    <property type="molecule type" value="Genomic_DNA"/>
</dbReference>
<dbReference type="AlphaFoldDB" id="A0A4V6DCQ9"/>
<keyword evidence="2" id="KW-1185">Reference proteome</keyword>
<accession>A0A4V6DCQ9</accession>
<protein>
    <submittedName>
        <fullName evidence="1">Uncharacterized protein</fullName>
    </submittedName>
</protein>
<evidence type="ECO:0000313" key="1">
    <source>
        <dbReference type="EMBL" id="TKW38726.1"/>
    </source>
</evidence>